<evidence type="ECO:0000256" key="4">
    <source>
        <dbReference type="ARBA" id="ARBA00022490"/>
    </source>
</evidence>
<dbReference type="InterPro" id="IPR012677">
    <property type="entry name" value="Nucleotide-bd_a/b_plait_sf"/>
</dbReference>
<dbReference type="PANTHER" id="PTHR43788:SF8">
    <property type="entry name" value="DNA-BINDING PROTEIN SMUBP-2"/>
    <property type="match status" value="1"/>
</dbReference>
<evidence type="ECO:0000256" key="7">
    <source>
        <dbReference type="ARBA" id="ARBA00022806"/>
    </source>
</evidence>
<dbReference type="NCBIfam" id="TIGR00376">
    <property type="entry name" value="IGHMBP2 family helicase"/>
    <property type="match status" value="1"/>
</dbReference>
<dbReference type="InterPro" id="IPR050534">
    <property type="entry name" value="Coronavir_polyprotein_1ab"/>
</dbReference>
<keyword evidence="8" id="KW-0067">ATP-binding</keyword>
<dbReference type="RefSeq" id="WP_089759990.1">
    <property type="nucleotide sequence ID" value="NZ_FNGO01000010.1"/>
</dbReference>
<dbReference type="EMBL" id="FNGO01000010">
    <property type="protein sequence ID" value="SDL84721.1"/>
    <property type="molecule type" value="Genomic_DNA"/>
</dbReference>
<dbReference type="Pfam" id="PF21138">
    <property type="entry name" value="SMUBP-2_HCS1_1B"/>
    <property type="match status" value="1"/>
</dbReference>
<evidence type="ECO:0000256" key="2">
    <source>
        <dbReference type="ARBA" id="ARBA00007913"/>
    </source>
</evidence>
<gene>
    <name evidence="11" type="ORF">SAMN04488692_11045</name>
</gene>
<dbReference type="OrthoDB" id="9757917at2"/>
<evidence type="ECO:0000259" key="10">
    <source>
        <dbReference type="SMART" id="SM00487"/>
    </source>
</evidence>
<evidence type="ECO:0000256" key="6">
    <source>
        <dbReference type="ARBA" id="ARBA00022801"/>
    </source>
</evidence>
<dbReference type="CDD" id="cd12252">
    <property type="entry name" value="RRM_DbpA"/>
    <property type="match status" value="1"/>
</dbReference>
<dbReference type="FunFam" id="3.40.50.300:FF:000326">
    <property type="entry name" value="P-loop containing nucleoside triphosphate hydrolase"/>
    <property type="match status" value="1"/>
</dbReference>
<protein>
    <recommendedName>
        <fullName evidence="3">DNA helicase</fullName>
        <ecNumber evidence="3">3.6.4.12</ecNumber>
    </recommendedName>
</protein>
<dbReference type="Gene3D" id="3.30.70.330">
    <property type="match status" value="1"/>
</dbReference>
<comment type="similarity">
    <text evidence="2">Belongs to the DNA2/NAM7 helicase family.</text>
</comment>
<dbReference type="InterPro" id="IPR048761">
    <property type="entry name" value="SMUBP-2_HCS1_1B"/>
</dbReference>
<evidence type="ECO:0000256" key="8">
    <source>
        <dbReference type="ARBA" id="ARBA00022840"/>
    </source>
</evidence>
<accession>A0A1G9NEJ8</accession>
<name>A0A1G9NEJ8_9FIRM</name>
<keyword evidence="5" id="KW-0547">Nucleotide-binding</keyword>
<dbReference type="PANTHER" id="PTHR43788">
    <property type="entry name" value="DNA2/NAM7 HELICASE FAMILY MEMBER"/>
    <property type="match status" value="1"/>
</dbReference>
<dbReference type="GO" id="GO:0003677">
    <property type="term" value="F:DNA binding"/>
    <property type="evidence" value="ECO:0007669"/>
    <property type="project" value="InterPro"/>
</dbReference>
<dbReference type="Gene3D" id="3.40.50.300">
    <property type="entry name" value="P-loop containing nucleotide triphosphate hydrolases"/>
    <property type="match status" value="2"/>
</dbReference>
<dbReference type="InterPro" id="IPR003593">
    <property type="entry name" value="AAA+_ATPase"/>
</dbReference>
<dbReference type="SMART" id="SM00487">
    <property type="entry name" value="DEXDc"/>
    <property type="match status" value="1"/>
</dbReference>
<dbReference type="Pfam" id="PF13087">
    <property type="entry name" value="AAA_12"/>
    <property type="match status" value="1"/>
</dbReference>
<dbReference type="AlphaFoldDB" id="A0A1G9NEJ8"/>
<dbReference type="InterPro" id="IPR014001">
    <property type="entry name" value="Helicase_ATP-bd"/>
</dbReference>
<evidence type="ECO:0000313" key="11">
    <source>
        <dbReference type="EMBL" id="SDL84721.1"/>
    </source>
</evidence>
<keyword evidence="6" id="KW-0378">Hydrolase</keyword>
<dbReference type="SMART" id="SM00382">
    <property type="entry name" value="AAA"/>
    <property type="match status" value="1"/>
</dbReference>
<dbReference type="Gene3D" id="2.40.30.270">
    <property type="match status" value="1"/>
</dbReference>
<sequence length="749" mass="84527">MVKIIISEFDHNIGPGDIVGAFINECGIDSEDIGKININDHQATVELAEEVAAQVVKNMDGNQIGGGKVCVDPASPEEILSPDLVQYIKKFTGLVELEREEEMKQHELEIKHLSAREREKKGRAILHLKGRDEGTALGQRSLVKFMRQRPGEKLPETEITVGDLVMLSKKDPLADDNPTGTVAEMTNYSLTVVFDEKPQGFVYGKSLRMDLYVNDITYQRMLDAVESLEKVDGAAKRLRDIMILNRRPAHTLSQAVEVESWFDDELDSSQKEAVNSALSSRDYHLIQGPPGTGKTMTAIEIIQQAARRGEKVLATADSNVAVDNLVERLADTPTEAIRIGHPVRVSPLLRDHTLDYRVQEHEDYQQAQELRRKAENIKHKQDDLIHPSGRYRRGMSNEQIKDLAQKGRGSRGVSPEKIKQMARWLELQEEIDEIYDEINRLEDKAVDELIDSADVICVTNSTAGSELMEDRRFDLVTVDEATQATEPATLIPLLKGERVILIGDHKQLPPTVKNQQASEQGLSKSLFERVIEEQGRDFWSLLKVQYRMHDKIMEFSSNKFYNCKLESDEQVADHTLADLGAEPDETSGILDEAFMANYPVVFLDTADMESYEKNRADSPSYFNPVEAEMITDLASQAMSLGLEAENIGVISPYKDQVDEIDNHNLPEELERKTVDGFQGREKELILLSLVRSNKRGNIGFLRDLRRLNVSITRARRKLIIVGDSSTVGTHELYAELIDYIRKSGLYYRL</sequence>
<dbReference type="GO" id="GO:0003723">
    <property type="term" value="F:RNA binding"/>
    <property type="evidence" value="ECO:0007669"/>
    <property type="project" value="InterPro"/>
</dbReference>
<dbReference type="InterPro" id="IPR041679">
    <property type="entry name" value="DNA2/NAM7-like_C"/>
</dbReference>
<dbReference type="EC" id="3.6.4.12" evidence="3"/>
<dbReference type="InterPro" id="IPR047187">
    <property type="entry name" value="SF1_C_Upf1"/>
</dbReference>
<evidence type="ECO:0000256" key="5">
    <source>
        <dbReference type="ARBA" id="ARBA00022741"/>
    </source>
</evidence>
<organism evidence="11 12">
    <name type="scientific">Halarsenatibacter silvermanii</name>
    <dbReference type="NCBI Taxonomy" id="321763"/>
    <lineage>
        <taxon>Bacteria</taxon>
        <taxon>Bacillati</taxon>
        <taxon>Bacillota</taxon>
        <taxon>Clostridia</taxon>
        <taxon>Halanaerobiales</taxon>
        <taxon>Halarsenatibacteraceae</taxon>
        <taxon>Halarsenatibacter</taxon>
    </lineage>
</organism>
<dbReference type="STRING" id="321763.SAMN04488692_11045"/>
<dbReference type="SUPFAM" id="SSF52540">
    <property type="entry name" value="P-loop containing nucleoside triphosphate hydrolases"/>
    <property type="match status" value="1"/>
</dbReference>
<dbReference type="GO" id="GO:0005694">
    <property type="term" value="C:chromosome"/>
    <property type="evidence" value="ECO:0007669"/>
    <property type="project" value="UniProtKB-ARBA"/>
</dbReference>
<dbReference type="InterPro" id="IPR027417">
    <property type="entry name" value="P-loop_NTPase"/>
</dbReference>
<dbReference type="InterPro" id="IPR004483">
    <property type="entry name" value="SMUBP-2/Hcs1-like"/>
</dbReference>
<proteinExistence type="inferred from homology"/>
<dbReference type="Pfam" id="PF13086">
    <property type="entry name" value="AAA_11"/>
    <property type="match status" value="1"/>
</dbReference>
<feature type="domain" description="AAA+ ATPase" evidence="9">
    <location>
        <begin position="281"/>
        <end position="479"/>
    </location>
</feature>
<dbReference type="GO" id="GO:0043139">
    <property type="term" value="F:5'-3' DNA helicase activity"/>
    <property type="evidence" value="ECO:0007669"/>
    <property type="project" value="TreeGrafter"/>
</dbReference>
<dbReference type="CDD" id="cd18808">
    <property type="entry name" value="SF1_C_Upf1"/>
    <property type="match status" value="1"/>
</dbReference>
<dbReference type="InterPro" id="IPR041677">
    <property type="entry name" value="DNA2/NAM7_AAA_11"/>
</dbReference>
<dbReference type="Pfam" id="PF03880">
    <property type="entry name" value="DbpA"/>
    <property type="match status" value="1"/>
</dbReference>
<evidence type="ECO:0000256" key="1">
    <source>
        <dbReference type="ARBA" id="ARBA00004496"/>
    </source>
</evidence>
<dbReference type="GO" id="GO:0005737">
    <property type="term" value="C:cytoplasm"/>
    <property type="evidence" value="ECO:0007669"/>
    <property type="project" value="UniProtKB-SubCell"/>
</dbReference>
<evidence type="ECO:0000313" key="12">
    <source>
        <dbReference type="Proteomes" id="UP000199476"/>
    </source>
</evidence>
<keyword evidence="12" id="KW-1185">Reference proteome</keyword>
<keyword evidence="7 11" id="KW-0347">Helicase</keyword>
<feature type="domain" description="Helicase ATP-binding" evidence="10">
    <location>
        <begin position="262"/>
        <end position="547"/>
    </location>
</feature>
<dbReference type="Proteomes" id="UP000199476">
    <property type="component" value="Unassembled WGS sequence"/>
</dbReference>
<dbReference type="GO" id="GO:0005524">
    <property type="term" value="F:ATP binding"/>
    <property type="evidence" value="ECO:0007669"/>
    <property type="project" value="UniProtKB-KW"/>
</dbReference>
<comment type="subcellular location">
    <subcellularLocation>
        <location evidence="1">Cytoplasm</location>
    </subcellularLocation>
</comment>
<keyword evidence="4" id="KW-0963">Cytoplasm</keyword>
<reference evidence="11 12" key="1">
    <citation type="submission" date="2016-10" db="EMBL/GenBank/DDBJ databases">
        <authorList>
            <person name="de Groot N.N."/>
        </authorList>
    </citation>
    <scope>NUCLEOTIDE SEQUENCE [LARGE SCALE GENOMIC DNA]</scope>
    <source>
        <strain evidence="11 12">SLAS-1</strain>
    </source>
</reference>
<dbReference type="InterPro" id="IPR005580">
    <property type="entry name" value="DbpA/CsdA_RNA-bd_dom"/>
</dbReference>
<evidence type="ECO:0000259" key="9">
    <source>
        <dbReference type="SMART" id="SM00382"/>
    </source>
</evidence>
<evidence type="ECO:0000256" key="3">
    <source>
        <dbReference type="ARBA" id="ARBA00012551"/>
    </source>
</evidence>
<dbReference type="GO" id="GO:0016787">
    <property type="term" value="F:hydrolase activity"/>
    <property type="evidence" value="ECO:0007669"/>
    <property type="project" value="UniProtKB-KW"/>
</dbReference>